<keyword evidence="3" id="KW-1185">Reference proteome</keyword>
<dbReference type="STRING" id="1271860.SAMN05216174_10645"/>
<reference evidence="3" key="1">
    <citation type="submission" date="2016-10" db="EMBL/GenBank/DDBJ databases">
        <authorList>
            <person name="Varghese N."/>
            <person name="Submissions S."/>
        </authorList>
    </citation>
    <scope>NUCLEOTIDE SEQUENCE [LARGE SCALE GENOMIC DNA]</scope>
    <source>
        <strain evidence="3">IBRC-M 10403</strain>
    </source>
</reference>
<dbReference type="RefSeq" id="WP_091450474.1">
    <property type="nucleotide sequence ID" value="NZ_FMZZ01000006.1"/>
</dbReference>
<dbReference type="OrthoDB" id="3555448at2"/>
<gene>
    <name evidence="2" type="ORF">SAMN05216174_10645</name>
</gene>
<dbReference type="AlphaFoldDB" id="A0A1G6QYT2"/>
<name>A0A1G6QYT2_9PSEU</name>
<dbReference type="EMBL" id="FMZZ01000006">
    <property type="protein sequence ID" value="SDC97492.1"/>
    <property type="molecule type" value="Genomic_DNA"/>
</dbReference>
<dbReference type="Proteomes" id="UP000199501">
    <property type="component" value="Unassembled WGS sequence"/>
</dbReference>
<protein>
    <submittedName>
        <fullName evidence="2">Uncharacterized protein</fullName>
    </submittedName>
</protein>
<proteinExistence type="predicted"/>
<feature type="compositionally biased region" description="Low complexity" evidence="1">
    <location>
        <begin position="89"/>
        <end position="101"/>
    </location>
</feature>
<evidence type="ECO:0000256" key="1">
    <source>
        <dbReference type="SAM" id="MobiDB-lite"/>
    </source>
</evidence>
<evidence type="ECO:0000313" key="2">
    <source>
        <dbReference type="EMBL" id="SDC97492.1"/>
    </source>
</evidence>
<sequence length="208" mass="22453">MPIRTNRGRAAVYRKLWGWPLRSPRHLAVAAFVVALLLTGAGIVIPKVVGKNGGQVAAGGSSTAATTTARPGQRPDAGPGGNNLPTSSLPNRLTSTPRPTSTVPPAPDALNTVRDWAQRWVDHPEGLSAQEWLERLRPFTTREYMAIMASIEPANIRSTRLTGDIRAITSFEKSVEVEVPTDGGGIRVIAIRTDDGWRVANYEQVEGR</sequence>
<accession>A0A1G6QYT2</accession>
<evidence type="ECO:0000313" key="3">
    <source>
        <dbReference type="Proteomes" id="UP000199501"/>
    </source>
</evidence>
<organism evidence="2 3">
    <name type="scientific">Actinokineospora iranica</name>
    <dbReference type="NCBI Taxonomy" id="1271860"/>
    <lineage>
        <taxon>Bacteria</taxon>
        <taxon>Bacillati</taxon>
        <taxon>Actinomycetota</taxon>
        <taxon>Actinomycetes</taxon>
        <taxon>Pseudonocardiales</taxon>
        <taxon>Pseudonocardiaceae</taxon>
        <taxon>Actinokineospora</taxon>
    </lineage>
</organism>
<feature type="region of interest" description="Disordered" evidence="1">
    <location>
        <begin position="54"/>
        <end position="108"/>
    </location>
</feature>
<feature type="compositionally biased region" description="Low complexity" evidence="1">
    <location>
        <begin position="58"/>
        <end position="69"/>
    </location>
</feature>